<evidence type="ECO:0000256" key="1">
    <source>
        <dbReference type="SAM" id="Phobius"/>
    </source>
</evidence>
<dbReference type="Pfam" id="PF07963">
    <property type="entry name" value="N_methyl"/>
    <property type="match status" value="1"/>
</dbReference>
<evidence type="ECO:0000313" key="3">
    <source>
        <dbReference type="Proteomes" id="UP000823934"/>
    </source>
</evidence>
<dbReference type="EMBL" id="DXHP01000117">
    <property type="protein sequence ID" value="HIW06707.1"/>
    <property type="molecule type" value="Genomic_DNA"/>
</dbReference>
<keyword evidence="1" id="KW-1133">Transmembrane helix</keyword>
<dbReference type="NCBIfam" id="TIGR02532">
    <property type="entry name" value="IV_pilin_GFxxxE"/>
    <property type="match status" value="1"/>
</dbReference>
<dbReference type="AlphaFoldDB" id="A0A9D1TUD6"/>
<feature type="transmembrane region" description="Helical" evidence="1">
    <location>
        <begin position="12"/>
        <end position="30"/>
    </location>
</feature>
<accession>A0A9D1TUD6</accession>
<evidence type="ECO:0000313" key="2">
    <source>
        <dbReference type="EMBL" id="HIW06707.1"/>
    </source>
</evidence>
<dbReference type="InterPro" id="IPR012902">
    <property type="entry name" value="N_methyl_site"/>
</dbReference>
<dbReference type="Gene3D" id="3.55.40.10">
    <property type="entry name" value="minor pseudopilin epsh domain"/>
    <property type="match status" value="1"/>
</dbReference>
<proteinExistence type="predicted"/>
<reference evidence="2" key="1">
    <citation type="journal article" date="2021" name="PeerJ">
        <title>Extensive microbial diversity within the chicken gut microbiome revealed by metagenomics and culture.</title>
        <authorList>
            <person name="Gilroy R."/>
            <person name="Ravi A."/>
            <person name="Getino M."/>
            <person name="Pursley I."/>
            <person name="Horton D.L."/>
            <person name="Alikhan N.F."/>
            <person name="Baker D."/>
            <person name="Gharbi K."/>
            <person name="Hall N."/>
            <person name="Watson M."/>
            <person name="Adriaenssens E.M."/>
            <person name="Foster-Nyarko E."/>
            <person name="Jarju S."/>
            <person name="Secka A."/>
            <person name="Antonio M."/>
            <person name="Oren A."/>
            <person name="Chaudhuri R.R."/>
            <person name="La Ragione R."/>
            <person name="Hildebrand F."/>
            <person name="Pallen M.J."/>
        </authorList>
    </citation>
    <scope>NUCLEOTIDE SEQUENCE</scope>
    <source>
        <strain evidence="2">CHK160-9182</strain>
    </source>
</reference>
<keyword evidence="1" id="KW-0812">Transmembrane</keyword>
<gene>
    <name evidence="2" type="ORF">H9889_05215</name>
</gene>
<dbReference type="InterPro" id="IPR045584">
    <property type="entry name" value="Pilin-like"/>
</dbReference>
<dbReference type="Proteomes" id="UP000823934">
    <property type="component" value="Unassembled WGS sequence"/>
</dbReference>
<organism evidence="2 3">
    <name type="scientific">Candidatus Ignatzschineria merdigallinarum</name>
    <dbReference type="NCBI Taxonomy" id="2838621"/>
    <lineage>
        <taxon>Bacteria</taxon>
        <taxon>Pseudomonadati</taxon>
        <taxon>Pseudomonadota</taxon>
        <taxon>Gammaproteobacteria</taxon>
        <taxon>Cardiobacteriales</taxon>
        <taxon>Ignatzschineriaceae</taxon>
        <taxon>Ignatzschineria</taxon>
    </lineage>
</organism>
<comment type="caution">
    <text evidence="2">The sequence shown here is derived from an EMBL/GenBank/DDBJ whole genome shotgun (WGS) entry which is preliminary data.</text>
</comment>
<name>A0A9D1TUD6_9GAMM</name>
<sequence length="185" mass="21128">MMQLPSKEYGITLIELLITLSISSILFLFASSSHQSIQVAIQEEFLKYEFTQQLRIAKNLASIENRAITLCGTLDGKTCIDAKNQKWHGWLLFYDDQASFQPQEELIIHQKPVSLLFDKGFHIKTTINIGGGINFKARRQYAYGMARSIANGRIQICKNEMNDKGFDFIINVYGYFRTEKGKDAC</sequence>
<protein>
    <submittedName>
        <fullName evidence="2">Prepilin-type N-terminal cleavage/methylation domain-containing protein</fullName>
    </submittedName>
</protein>
<keyword evidence="1" id="KW-0472">Membrane</keyword>
<dbReference type="SUPFAM" id="SSF54523">
    <property type="entry name" value="Pili subunits"/>
    <property type="match status" value="1"/>
</dbReference>
<reference evidence="2" key="2">
    <citation type="submission" date="2021-04" db="EMBL/GenBank/DDBJ databases">
        <authorList>
            <person name="Gilroy R."/>
        </authorList>
    </citation>
    <scope>NUCLEOTIDE SEQUENCE</scope>
    <source>
        <strain evidence="2">CHK160-9182</strain>
    </source>
</reference>